<dbReference type="GO" id="GO:0016810">
    <property type="term" value="F:hydrolase activity, acting on carbon-nitrogen (but not peptide) bonds"/>
    <property type="evidence" value="ECO:0007669"/>
    <property type="project" value="InterPro"/>
</dbReference>
<reference evidence="4" key="2">
    <citation type="submission" date="2009-09" db="EMBL/GenBank/DDBJ databases">
        <title>Complete sequence of chromosome of Candidatus Accumulibacter phosphatis clade IIA str. UW-1.</title>
        <authorList>
            <consortium name="US DOE Joint Genome Institute"/>
            <person name="Martin H.G."/>
            <person name="Ivanova N."/>
            <person name="Kunin V."/>
            <person name="Warnecke F."/>
            <person name="Barry K."/>
            <person name="He S."/>
            <person name="Salamov A."/>
            <person name="Szeto E."/>
            <person name="Dalin E."/>
            <person name="Pangilinan J.L."/>
            <person name="Lapidus A."/>
            <person name="Lowry S."/>
            <person name="Kyrpides N.C."/>
            <person name="McMahon K.D."/>
            <person name="Hugenholtz P."/>
        </authorList>
    </citation>
    <scope>NUCLEOTIDE SEQUENCE [LARGE SCALE GENOMIC DNA]</scope>
    <source>
        <strain evidence="4">UW-1</strain>
    </source>
</reference>
<dbReference type="InterPro" id="IPR002509">
    <property type="entry name" value="NODB_dom"/>
</dbReference>
<dbReference type="HOGENOM" id="CLU_515481_0_0_4"/>
<evidence type="ECO:0000313" key="4">
    <source>
        <dbReference type="EMBL" id="ACV34744.1"/>
    </source>
</evidence>
<dbReference type="Gene3D" id="3.40.50.12230">
    <property type="match status" value="1"/>
</dbReference>
<dbReference type="SUPFAM" id="SSF88713">
    <property type="entry name" value="Glycoside hydrolase/deacetylase"/>
    <property type="match status" value="1"/>
</dbReference>
<dbReference type="eggNOG" id="COG0223">
    <property type="taxonomic scope" value="Bacteria"/>
</dbReference>
<dbReference type="Gene3D" id="3.20.20.370">
    <property type="entry name" value="Glycoside hydrolase/deacetylase"/>
    <property type="match status" value="1"/>
</dbReference>
<feature type="domain" description="NodB homology" evidence="3">
    <location>
        <begin position="351"/>
        <end position="528"/>
    </location>
</feature>
<dbReference type="EMBL" id="CP001715">
    <property type="protein sequence ID" value="ACV34744.1"/>
    <property type="molecule type" value="Genomic_DNA"/>
</dbReference>
<organism evidence="4">
    <name type="scientific">Accumulibacter regalis</name>
    <dbReference type="NCBI Taxonomy" id="522306"/>
    <lineage>
        <taxon>Bacteria</taxon>
        <taxon>Pseudomonadati</taxon>
        <taxon>Pseudomonadota</taxon>
        <taxon>Betaproteobacteria</taxon>
        <taxon>Candidatus Accumulibacter</taxon>
    </lineage>
</organism>
<dbReference type="SUPFAM" id="SSF53328">
    <property type="entry name" value="Formyltransferase"/>
    <property type="match status" value="1"/>
</dbReference>
<dbReference type="InterPro" id="IPR002376">
    <property type="entry name" value="Formyl_transf_N"/>
</dbReference>
<dbReference type="PANTHER" id="PTHR34216">
    <property type="match status" value="1"/>
</dbReference>
<evidence type="ECO:0000259" key="3">
    <source>
        <dbReference type="PROSITE" id="PS51677"/>
    </source>
</evidence>
<dbReference type="GO" id="GO:0005576">
    <property type="term" value="C:extracellular region"/>
    <property type="evidence" value="ECO:0007669"/>
    <property type="project" value="UniProtKB-SubCell"/>
</dbReference>
<name>C7RT01_ACCRE</name>
<dbReference type="eggNOG" id="COG0726">
    <property type="taxonomic scope" value="Bacteria"/>
</dbReference>
<proteinExistence type="predicted"/>
<dbReference type="STRING" id="522306.CAP2UW1_1420"/>
<dbReference type="InterPro" id="IPR011330">
    <property type="entry name" value="Glyco_hydro/deAcase_b/a-brl"/>
</dbReference>
<protein>
    <submittedName>
        <fullName evidence="4">Polysaccharide deacetylase</fullName>
    </submittedName>
</protein>
<reference evidence="4" key="1">
    <citation type="submission" date="2009-08" db="EMBL/GenBank/DDBJ databases">
        <authorList>
            <consortium name="US DOE Joint Genome Institute"/>
            <person name="Lucas S."/>
            <person name="Copeland A."/>
            <person name="Lapidus A."/>
            <person name="Glavina del Rio T."/>
            <person name="Dalin E."/>
            <person name="Tice H."/>
            <person name="Bruce D."/>
            <person name="Barry K."/>
            <person name="Pitluck S."/>
            <person name="Lowry S."/>
            <person name="Larimer F."/>
            <person name="Land M."/>
            <person name="Hauser L."/>
            <person name="Kyrpides N."/>
            <person name="Ivanova N."/>
            <person name="McMahon K.D."/>
            <person name="Hugenholtz P."/>
        </authorList>
    </citation>
    <scope>NUCLEOTIDE SEQUENCE</scope>
    <source>
        <strain evidence="4">UW-1</strain>
    </source>
</reference>
<dbReference type="Pfam" id="PF01522">
    <property type="entry name" value="Polysacc_deac_1"/>
    <property type="match status" value="1"/>
</dbReference>
<evidence type="ECO:0000256" key="2">
    <source>
        <dbReference type="ARBA" id="ARBA00022729"/>
    </source>
</evidence>
<keyword evidence="2" id="KW-0732">Signal</keyword>
<dbReference type="Pfam" id="PF00551">
    <property type="entry name" value="Formyl_trans_N"/>
    <property type="match status" value="1"/>
</dbReference>
<accession>C7RT01</accession>
<dbReference type="KEGG" id="app:CAP2UW1_1420"/>
<comment type="subcellular location">
    <subcellularLocation>
        <location evidence="1">Secreted</location>
    </subcellularLocation>
</comment>
<dbReference type="AlphaFoldDB" id="C7RT01"/>
<dbReference type="CDD" id="cd10918">
    <property type="entry name" value="CE4_NodB_like_5s_6s"/>
    <property type="match status" value="1"/>
</dbReference>
<sequence length="528" mass="59651">MNRRIVVFTGNLAFSVRKGIVEIDRSIPGLSWLVVLHSPRRTPAQLLRNQWRNMRRNGWRWIPYQLADLWQRVFTPSTHAGESCGPGAEFSMAALAARPNLRVLKVVDIHARETIDDVRAFQPHVGLSLAAPILRRELFAIPAVGTVNLHKGKVPDYRGMPPAFWELWNDEESVGCTVHWVDDRLDTGEVAAETVVEREKYSTFRGLQLRLDEIGVELMRHVIGEIFKGMRPATPQRPGGRTYRKPTLAQMAALNDKLLALQPERAALARRVAKSVLSIGSRLIWRAGVHALVGPRITVLLYHRVSDAVRDNLTVGTEQFERQMALLRRHCRVLSIEEVLASQTIERSSRPLVCVTFDDGYLDNYINAVPSLLRHEIPAAFFVSTGIVNSNNRFPHDIRRGNPVIPMMQWEHLREMHSAGFTIGSHTVNHIDCALEPVDVVSDELDRSLADLRRELGVKECIFAYPYGGKQHMTPERLEMVKRAGYSGCLAAYGGTNLRGVERFNVLRRGINWAFSDQAFLFECVGLV</sequence>
<dbReference type="CDD" id="cd08653">
    <property type="entry name" value="FMT_core_like_3"/>
    <property type="match status" value="1"/>
</dbReference>
<dbReference type="PANTHER" id="PTHR34216:SF3">
    <property type="entry name" value="POLY-BETA-1,6-N-ACETYL-D-GLUCOSAMINE N-DEACETYLASE"/>
    <property type="match status" value="1"/>
</dbReference>
<evidence type="ECO:0000256" key="1">
    <source>
        <dbReference type="ARBA" id="ARBA00004613"/>
    </source>
</evidence>
<dbReference type="GO" id="GO:0005975">
    <property type="term" value="P:carbohydrate metabolic process"/>
    <property type="evidence" value="ECO:0007669"/>
    <property type="project" value="InterPro"/>
</dbReference>
<dbReference type="InterPro" id="IPR036477">
    <property type="entry name" value="Formyl_transf_N_sf"/>
</dbReference>
<gene>
    <name evidence="4" type="ordered locus">CAP2UW1_1420</name>
</gene>
<dbReference type="InterPro" id="IPR051398">
    <property type="entry name" value="Polysacch_Deacetylase"/>
</dbReference>
<dbReference type="PROSITE" id="PS51677">
    <property type="entry name" value="NODB"/>
    <property type="match status" value="1"/>
</dbReference>